<sequence>MQIAGTGFDYLGISSKKLRSHSASSPHLSKAINSDSMVDLAITVCLEDFHDIAAPPKVNTNPLVDFESLISYIQLASFYPSITAGYLLILSSSEHGDDSGGGLQKVAGLFSPVATPV</sequence>
<gene>
    <name evidence="1" type="ORF">Adt_07819</name>
</gene>
<organism evidence="1 2">
    <name type="scientific">Abeliophyllum distichum</name>
    <dbReference type="NCBI Taxonomy" id="126358"/>
    <lineage>
        <taxon>Eukaryota</taxon>
        <taxon>Viridiplantae</taxon>
        <taxon>Streptophyta</taxon>
        <taxon>Embryophyta</taxon>
        <taxon>Tracheophyta</taxon>
        <taxon>Spermatophyta</taxon>
        <taxon>Magnoliopsida</taxon>
        <taxon>eudicotyledons</taxon>
        <taxon>Gunneridae</taxon>
        <taxon>Pentapetalae</taxon>
        <taxon>asterids</taxon>
        <taxon>lamiids</taxon>
        <taxon>Lamiales</taxon>
        <taxon>Oleaceae</taxon>
        <taxon>Forsythieae</taxon>
        <taxon>Abeliophyllum</taxon>
    </lineage>
</organism>
<keyword evidence="2" id="KW-1185">Reference proteome</keyword>
<evidence type="ECO:0000313" key="1">
    <source>
        <dbReference type="EMBL" id="KAL2534468.1"/>
    </source>
</evidence>
<dbReference type="EMBL" id="JBFOLK010000002">
    <property type="protein sequence ID" value="KAL2534468.1"/>
    <property type="molecule type" value="Genomic_DNA"/>
</dbReference>
<dbReference type="AlphaFoldDB" id="A0ABD1VD06"/>
<name>A0ABD1VD06_9LAMI</name>
<proteinExistence type="predicted"/>
<protein>
    <submittedName>
        <fullName evidence="1">Uncharacterized protein</fullName>
    </submittedName>
</protein>
<dbReference type="Proteomes" id="UP001604336">
    <property type="component" value="Unassembled WGS sequence"/>
</dbReference>
<comment type="caution">
    <text evidence="1">The sequence shown here is derived from an EMBL/GenBank/DDBJ whole genome shotgun (WGS) entry which is preliminary data.</text>
</comment>
<evidence type="ECO:0000313" key="2">
    <source>
        <dbReference type="Proteomes" id="UP001604336"/>
    </source>
</evidence>
<reference evidence="2" key="1">
    <citation type="submission" date="2024-07" db="EMBL/GenBank/DDBJ databases">
        <title>Two chromosome-level genome assemblies of Korean endemic species Abeliophyllum distichum and Forsythia ovata (Oleaceae).</title>
        <authorList>
            <person name="Jang H."/>
        </authorList>
    </citation>
    <scope>NUCLEOTIDE SEQUENCE [LARGE SCALE GENOMIC DNA]</scope>
</reference>
<accession>A0ABD1VD06</accession>